<dbReference type="Proteomes" id="UP001634394">
    <property type="component" value="Unassembled WGS sequence"/>
</dbReference>
<feature type="compositionally biased region" description="Basic and acidic residues" evidence="3">
    <location>
        <begin position="654"/>
        <end position="667"/>
    </location>
</feature>
<feature type="compositionally biased region" description="Polar residues" evidence="3">
    <location>
        <begin position="276"/>
        <end position="286"/>
    </location>
</feature>
<comment type="caution">
    <text evidence="5">The sequence shown here is derived from an EMBL/GenBank/DDBJ whole genome shotgun (WGS) entry which is preliminary data.</text>
</comment>
<reference evidence="5 6" key="1">
    <citation type="submission" date="2024-11" db="EMBL/GenBank/DDBJ databases">
        <title>Chromosome-level genome assembly of the freshwater bivalve Anodonta woodiana.</title>
        <authorList>
            <person name="Chen X."/>
        </authorList>
    </citation>
    <scope>NUCLEOTIDE SEQUENCE [LARGE SCALE GENOMIC DNA]</scope>
    <source>
        <strain evidence="5">MN2024</strain>
        <tissue evidence="5">Gills</tissue>
    </source>
</reference>
<sequence length="1546" mass="169054">MAEKDTVPTPPNRPTIIRAQNLTDGPGPPVPTRPAPPGRPSQPRSASDPKQPSADSHVHQAAAASKLTPSVPQRPGAPPRQHQNVSSPSNLSSSSVQPSSNTSVKKKRPEITIVSARPMNEVGFRDIKNEPLSKSDEPKQSALNSSDQNTSLPTKSATEDGKLNKPVVAARNLPSPKIADKTPSRDSPPQIPTRTSGPTGTSAIDTLTDSTLNAKLEEPSTSMPVKDKPMRPTIIRPAKPNLVSSSPSKDSSNDGPQLRSSQPPCPKPRQRHVNEFSDQSSGTTDMTFFGETEETPTKSSVHVLPAGPPAVKLKPTVLPKPNSSENALPGEQDNSLESKSLNSDIRGPPPPLCTKPKPTVLPKPKPSDKPQNENSDTSKTFEDIGTEVKFCEINSLPDSSLDPKYSLSVNSFKRPTIIKPLRQQGAQEQTRGLNTTNDLSSKTVSKEDNDSDSFGEYVHLRLRQDSGQPVPSPRPVTIAVSPAEQKKANQSCFSESGTSRDDSEVLRPPSKPHPISRTRRATIAVSHNLPPSPPSQPQEAGRISVTTKDVNSSGNYGNAPLKPPRLGEKLPPDQSHSPDVSHDQRSESKPSDGKVALSQARHQPNRPEPIGRPPPPTLRSDPQGNAAKGKCDAEIKEPIQRPPPPRIPLPPTPKGEKSSESHDGIKEDSDDLPGYAVVDKPAPKRPQPPIGHSEDAKEEMPGNVDKIPEYAVIQKKYPHRPHSSHGSFESNRFSEGRIKDDDVHKSKDLSETISKPLPTVSRPPLPEVMIKDDDVHKSKNLSETVSKPLPTVSRPPLPEVMIKDDDVHKSKNLSETVSKPLPTVSRPPLPEGRIKDDDVHKSKDLSETVSKPLPTVSRPPLPEGRIKDDDVHKSKDLSETVSKPLPTVSRPPLPEGRIKDDDVHKSKNLSETVSKPLPTVSRPPLPKIKPASSSHSDKDDLTHGTKPTNPESRPPPPNKFQQPEESPAIEKKPTRPKDAPQRPVVSARKLEPTLKQEPQKLSPSKSALRDTERPLPTRPGPGHPLYHYMATQPHGVASFEYAASQPDELSFQVGDVILLTKQIDSNWMMGKNGNQEGLFPSSFIEIKVPLGWQHKVPGESDSDSEEEYFDATAEKPDLIGHGPRCRARFDYEGGEDEDLEFEEGDVIKLLEKIDEEWFKGEVHGKVGMFPASFVEIIKDLPGEDEVVDVLYEAEGATSHPGHMTTALYTYTGEVGDLSFKEGDKIKVLGFVQKGWLVGEARGKRGKFPANFIDAEFEIPAYDEKDDNRNQDKKKSSVKKIPSEKKTSVKRSPVQSPRKTHDVEDEIEGMAGEGEVIDIVYEAEGATSHPGHMTTAVFGYSGGVGELTFKEGDRIKVLGFVKKGWLVGEARGKRGKFPANFIDAEFEIPPYEEEAELNLHTADHGRKKTSVKKNTVQQSPQKTAALYDFEGETDQDLTFKEGDIIEILENVDDKWLRGRVHGREGIFPANFVDLSQSHGAVKADTESKKDVIGEALFDFVGEAVNELTFKVGDKIVLLEKVEDSSGWQWGVLNGKKGMFPSEFVKSA</sequence>
<feature type="compositionally biased region" description="Polar residues" evidence="3">
    <location>
        <begin position="192"/>
        <end position="223"/>
    </location>
</feature>
<dbReference type="PANTHER" id="PTHR14167:SF48">
    <property type="entry name" value="SH3 DOMAIN-CONTAINING PROTEIN 19"/>
    <property type="match status" value="1"/>
</dbReference>
<dbReference type="Pfam" id="PF00018">
    <property type="entry name" value="SH3_1"/>
    <property type="match status" value="6"/>
</dbReference>
<proteinExistence type="predicted"/>
<protein>
    <recommendedName>
        <fullName evidence="4">SH3 domain-containing protein</fullName>
    </recommendedName>
</protein>
<feature type="region of interest" description="Disordered" evidence="3">
    <location>
        <begin position="1"/>
        <end position="381"/>
    </location>
</feature>
<feature type="compositionally biased region" description="Pro residues" evidence="3">
    <location>
        <begin position="640"/>
        <end position="653"/>
    </location>
</feature>
<dbReference type="FunFam" id="2.30.30.40:FF:000072">
    <property type="entry name" value="Unconventional Myosin IB"/>
    <property type="match status" value="1"/>
</dbReference>
<feature type="compositionally biased region" description="Pro residues" evidence="3">
    <location>
        <begin position="606"/>
        <end position="617"/>
    </location>
</feature>
<feature type="domain" description="SH3" evidence="4">
    <location>
        <begin position="1487"/>
        <end position="1546"/>
    </location>
</feature>
<dbReference type="InterPro" id="IPR036028">
    <property type="entry name" value="SH3-like_dom_sf"/>
</dbReference>
<feature type="region of interest" description="Disordered" evidence="3">
    <location>
        <begin position="1263"/>
        <end position="1304"/>
    </location>
</feature>
<evidence type="ECO:0000256" key="2">
    <source>
        <dbReference type="PROSITE-ProRule" id="PRU00192"/>
    </source>
</evidence>
<evidence type="ECO:0000256" key="1">
    <source>
        <dbReference type="ARBA" id="ARBA00022443"/>
    </source>
</evidence>
<keyword evidence="6" id="KW-1185">Reference proteome</keyword>
<evidence type="ECO:0000256" key="3">
    <source>
        <dbReference type="SAM" id="MobiDB-lite"/>
    </source>
</evidence>
<feature type="domain" description="SH3" evidence="4">
    <location>
        <begin position="1199"/>
        <end position="1257"/>
    </location>
</feature>
<dbReference type="PRINTS" id="PR00452">
    <property type="entry name" value="SH3DOMAIN"/>
</dbReference>
<feature type="compositionally biased region" description="Polar residues" evidence="3">
    <location>
        <begin position="321"/>
        <end position="343"/>
    </location>
</feature>
<feature type="compositionally biased region" description="Polar residues" evidence="3">
    <location>
        <begin position="253"/>
        <end position="262"/>
    </location>
</feature>
<feature type="region of interest" description="Disordered" evidence="3">
    <location>
        <begin position="414"/>
        <end position="1024"/>
    </location>
</feature>
<feature type="compositionally biased region" description="Basic and acidic residues" evidence="3">
    <location>
        <begin position="832"/>
        <end position="846"/>
    </location>
</feature>
<dbReference type="SMART" id="SM00326">
    <property type="entry name" value="SH3"/>
    <property type="match status" value="6"/>
</dbReference>
<feature type="compositionally biased region" description="Basic and acidic residues" evidence="3">
    <location>
        <begin position="968"/>
        <end position="980"/>
    </location>
</feature>
<keyword evidence="1 2" id="KW-0728">SH3 domain</keyword>
<name>A0ABD3X161_SINWO</name>
<feature type="domain" description="SH3" evidence="4">
    <location>
        <begin position="1328"/>
        <end position="1386"/>
    </location>
</feature>
<evidence type="ECO:0000313" key="5">
    <source>
        <dbReference type="EMBL" id="KAL3879974.1"/>
    </source>
</evidence>
<dbReference type="PANTHER" id="PTHR14167">
    <property type="entry name" value="SH3 DOMAIN-CONTAINING"/>
    <property type="match status" value="1"/>
</dbReference>
<feature type="domain" description="SH3" evidence="4">
    <location>
        <begin position="1030"/>
        <end position="1089"/>
    </location>
</feature>
<evidence type="ECO:0000313" key="6">
    <source>
        <dbReference type="Proteomes" id="UP001634394"/>
    </source>
</evidence>
<accession>A0ABD3X161</accession>
<dbReference type="SUPFAM" id="SSF50044">
    <property type="entry name" value="SH3-domain"/>
    <property type="match status" value="6"/>
</dbReference>
<feature type="compositionally biased region" description="Basic and acidic residues" evidence="3">
    <location>
        <begin position="864"/>
        <end position="878"/>
    </location>
</feature>
<feature type="compositionally biased region" description="Polar residues" evidence="3">
    <location>
        <begin position="141"/>
        <end position="156"/>
    </location>
</feature>
<feature type="compositionally biased region" description="Pro residues" evidence="3">
    <location>
        <begin position="26"/>
        <end position="40"/>
    </location>
</feature>
<dbReference type="InterPro" id="IPR050384">
    <property type="entry name" value="Endophilin_SH3RF"/>
</dbReference>
<evidence type="ECO:0000259" key="4">
    <source>
        <dbReference type="PROSITE" id="PS50002"/>
    </source>
</evidence>
<feature type="domain" description="SH3" evidence="4">
    <location>
        <begin position="1120"/>
        <end position="1179"/>
    </location>
</feature>
<dbReference type="PROSITE" id="PS50002">
    <property type="entry name" value="SH3"/>
    <property type="match status" value="6"/>
</dbReference>
<feature type="compositionally biased region" description="Pro residues" evidence="3">
    <location>
        <begin position="347"/>
        <end position="364"/>
    </location>
</feature>
<feature type="compositionally biased region" description="Basic and acidic residues" evidence="3">
    <location>
        <begin position="896"/>
        <end position="905"/>
    </location>
</feature>
<dbReference type="EMBL" id="JBJQND010000004">
    <property type="protein sequence ID" value="KAL3879974.1"/>
    <property type="molecule type" value="Genomic_DNA"/>
</dbReference>
<feature type="compositionally biased region" description="Low complexity" evidence="3">
    <location>
        <begin position="83"/>
        <end position="103"/>
    </location>
</feature>
<feature type="compositionally biased region" description="Basic and acidic residues" evidence="3">
    <location>
        <begin position="579"/>
        <end position="592"/>
    </location>
</feature>
<dbReference type="InterPro" id="IPR001452">
    <property type="entry name" value="SH3_domain"/>
</dbReference>
<dbReference type="PRINTS" id="PR00499">
    <property type="entry name" value="P67PHOX"/>
</dbReference>
<feature type="domain" description="SH3" evidence="4">
    <location>
        <begin position="1417"/>
        <end position="1476"/>
    </location>
</feature>
<feature type="compositionally biased region" description="Polar residues" evidence="3">
    <location>
        <begin position="424"/>
        <end position="443"/>
    </location>
</feature>
<dbReference type="CDD" id="cd00174">
    <property type="entry name" value="SH3"/>
    <property type="match status" value="3"/>
</dbReference>
<feature type="compositionally biased region" description="Basic and acidic residues" evidence="3">
    <location>
        <begin position="1263"/>
        <end position="1286"/>
    </location>
</feature>
<dbReference type="Gene3D" id="2.30.30.40">
    <property type="entry name" value="SH3 Domains"/>
    <property type="match status" value="6"/>
</dbReference>
<feature type="compositionally biased region" description="Basic and acidic residues" evidence="3">
    <location>
        <begin position="123"/>
        <end position="139"/>
    </location>
</feature>
<feature type="compositionally biased region" description="Polar residues" evidence="3">
    <location>
        <begin position="488"/>
        <end position="497"/>
    </location>
</feature>
<organism evidence="5 6">
    <name type="scientific">Sinanodonta woodiana</name>
    <name type="common">Chinese pond mussel</name>
    <name type="synonym">Anodonta woodiana</name>
    <dbReference type="NCBI Taxonomy" id="1069815"/>
    <lineage>
        <taxon>Eukaryota</taxon>
        <taxon>Metazoa</taxon>
        <taxon>Spiralia</taxon>
        <taxon>Lophotrochozoa</taxon>
        <taxon>Mollusca</taxon>
        <taxon>Bivalvia</taxon>
        <taxon>Autobranchia</taxon>
        <taxon>Heteroconchia</taxon>
        <taxon>Palaeoheterodonta</taxon>
        <taxon>Unionida</taxon>
        <taxon>Unionoidea</taxon>
        <taxon>Unionidae</taxon>
        <taxon>Unioninae</taxon>
        <taxon>Sinanodonta</taxon>
    </lineage>
</organism>
<feature type="compositionally biased region" description="Basic and acidic residues" evidence="3">
    <location>
        <begin position="629"/>
        <end position="639"/>
    </location>
</feature>
<feature type="compositionally biased region" description="Basic and acidic residues" evidence="3">
    <location>
        <begin position="988"/>
        <end position="998"/>
    </location>
</feature>
<feature type="compositionally biased region" description="Polar residues" evidence="3">
    <location>
        <begin position="544"/>
        <end position="556"/>
    </location>
</feature>
<feature type="compositionally biased region" description="Basic and acidic residues" evidence="3">
    <location>
        <begin position="732"/>
        <end position="750"/>
    </location>
</feature>
<gene>
    <name evidence="5" type="ORF">ACJMK2_032248</name>
</gene>